<keyword evidence="2" id="KW-0378">Hydrolase</keyword>
<evidence type="ECO:0000313" key="2">
    <source>
        <dbReference type="EMBL" id="NMQ18804.1"/>
    </source>
</evidence>
<dbReference type="InterPro" id="IPR008538">
    <property type="entry name" value="Uma2"/>
</dbReference>
<reference evidence="2 3" key="1">
    <citation type="submission" date="2019-03" db="EMBL/GenBank/DDBJ databases">
        <title>Metabolic reconstructions from genomes of highly enriched 'Candidatus Accumulibacter' and 'Candidatus Competibacter' bioreactor populations.</title>
        <authorList>
            <person name="Annavajhala M.K."/>
            <person name="Welles L."/>
            <person name="Abbas B."/>
            <person name="Sorokin D."/>
            <person name="Park H."/>
            <person name="Van Loosdrecht M."/>
            <person name="Chandran K."/>
        </authorList>
    </citation>
    <scope>NUCLEOTIDE SEQUENCE [LARGE SCALE GENOMIC DNA]</scope>
    <source>
        <strain evidence="2 3">SBR_G</strain>
    </source>
</reference>
<dbReference type="InterPro" id="IPR012296">
    <property type="entry name" value="Nuclease_put_TT1808"/>
</dbReference>
<gene>
    <name evidence="2" type="ORF">E4P82_06040</name>
</gene>
<dbReference type="SUPFAM" id="SSF52980">
    <property type="entry name" value="Restriction endonuclease-like"/>
    <property type="match status" value="1"/>
</dbReference>
<keyword evidence="2" id="KW-0255">Endonuclease</keyword>
<dbReference type="InterPro" id="IPR011335">
    <property type="entry name" value="Restrct_endonuc-II-like"/>
</dbReference>
<dbReference type="CDD" id="cd06260">
    <property type="entry name" value="DUF820-like"/>
    <property type="match status" value="1"/>
</dbReference>
<accession>A0ABX1TJF7</accession>
<organism evidence="2 3">
    <name type="scientific">Candidatus Competibacter phosphatis</name>
    <dbReference type="NCBI Taxonomy" id="221280"/>
    <lineage>
        <taxon>Bacteria</taxon>
        <taxon>Pseudomonadati</taxon>
        <taxon>Pseudomonadota</taxon>
        <taxon>Gammaproteobacteria</taxon>
        <taxon>Candidatus Competibacteraceae</taxon>
        <taxon>Candidatus Competibacter</taxon>
    </lineage>
</organism>
<dbReference type="PANTHER" id="PTHR34107:SF4">
    <property type="entry name" value="SLL1222 PROTEIN"/>
    <property type="match status" value="1"/>
</dbReference>
<sequence length="157" mass="17684">MQWQEVCEHPSLRNLPFKIELNEKGQILMSPVKVYHSAFQGKISRLLPKHGIVLAECAIKTSRGTKVADIAWCSEERFARIEREAECSIAPEVCIEVVSSSNTSSEMEEKRALYISAGAIEFWVCNENGNMAFFDENGQLKASVLIPEFPHKVKIIT</sequence>
<evidence type="ECO:0000313" key="3">
    <source>
        <dbReference type="Proteomes" id="UP000760480"/>
    </source>
</evidence>
<dbReference type="Gene3D" id="3.90.1570.10">
    <property type="entry name" value="tt1808, chain A"/>
    <property type="match status" value="1"/>
</dbReference>
<evidence type="ECO:0000259" key="1">
    <source>
        <dbReference type="Pfam" id="PF05685"/>
    </source>
</evidence>
<dbReference type="EMBL" id="SPMZ01000016">
    <property type="protein sequence ID" value="NMQ18804.1"/>
    <property type="molecule type" value="Genomic_DNA"/>
</dbReference>
<dbReference type="Pfam" id="PF05685">
    <property type="entry name" value="Uma2"/>
    <property type="match status" value="1"/>
</dbReference>
<protein>
    <submittedName>
        <fullName evidence="2">Uma2 family endonuclease</fullName>
    </submittedName>
</protein>
<feature type="domain" description="Putative restriction endonuclease" evidence="1">
    <location>
        <begin position="9"/>
        <end position="127"/>
    </location>
</feature>
<proteinExistence type="predicted"/>
<keyword evidence="2" id="KW-0540">Nuclease</keyword>
<dbReference type="GO" id="GO:0004519">
    <property type="term" value="F:endonuclease activity"/>
    <property type="evidence" value="ECO:0007669"/>
    <property type="project" value="UniProtKB-KW"/>
</dbReference>
<dbReference type="Proteomes" id="UP000760480">
    <property type="component" value="Unassembled WGS sequence"/>
</dbReference>
<name>A0ABX1TJF7_9GAMM</name>
<comment type="caution">
    <text evidence="2">The sequence shown here is derived from an EMBL/GenBank/DDBJ whole genome shotgun (WGS) entry which is preliminary data.</text>
</comment>
<dbReference type="RefSeq" id="WP_169248060.1">
    <property type="nucleotide sequence ID" value="NZ_SPMZ01000016.1"/>
</dbReference>
<dbReference type="PANTHER" id="PTHR34107">
    <property type="entry name" value="SLL0198 PROTEIN-RELATED"/>
    <property type="match status" value="1"/>
</dbReference>
<keyword evidence="3" id="KW-1185">Reference proteome</keyword>